<evidence type="ECO:0000256" key="5">
    <source>
        <dbReference type="RuleBase" id="RU362116"/>
    </source>
</evidence>
<dbReference type="RefSeq" id="WP_114580154.1">
    <property type="nucleotide sequence ID" value="NZ_QPMH01000001.1"/>
</dbReference>
<keyword evidence="10" id="KW-0966">Cell projection</keyword>
<comment type="subcellular location">
    <subcellularLocation>
        <location evidence="1 5">Bacterial flagellum basal body</location>
    </subcellularLocation>
</comment>
<evidence type="ECO:0000313" key="10">
    <source>
        <dbReference type="EMBL" id="RDD63641.1"/>
    </source>
</evidence>
<dbReference type="SUPFAM" id="SSF117143">
    <property type="entry name" value="Flagellar hook protein flgE"/>
    <property type="match status" value="1"/>
</dbReference>
<gene>
    <name evidence="10" type="ORF">DRB17_00190</name>
</gene>
<comment type="function">
    <text evidence="5">A flexible structure which links the flagellar filament to the drive apparatus in the basal body.</text>
</comment>
<evidence type="ECO:0000256" key="3">
    <source>
        <dbReference type="ARBA" id="ARBA00019015"/>
    </source>
</evidence>
<keyword evidence="4 5" id="KW-0975">Bacterial flagellum</keyword>
<dbReference type="GO" id="GO:0005829">
    <property type="term" value="C:cytosol"/>
    <property type="evidence" value="ECO:0007669"/>
    <property type="project" value="TreeGrafter"/>
</dbReference>
<dbReference type="InterPro" id="IPR020013">
    <property type="entry name" value="Flagellar_FlgE/F/G"/>
</dbReference>
<evidence type="ECO:0000313" key="11">
    <source>
        <dbReference type="Proteomes" id="UP000253941"/>
    </source>
</evidence>
<dbReference type="Gene3D" id="2.60.98.20">
    <property type="entry name" value="Flagellar hook protein FlgE"/>
    <property type="match status" value="1"/>
</dbReference>
<dbReference type="PANTHER" id="PTHR30435">
    <property type="entry name" value="FLAGELLAR PROTEIN"/>
    <property type="match status" value="1"/>
</dbReference>
<dbReference type="NCBIfam" id="NF004242">
    <property type="entry name" value="PRK05682.2-1"/>
    <property type="match status" value="1"/>
</dbReference>
<comment type="similarity">
    <text evidence="2 5">Belongs to the flagella basal body rod proteins family.</text>
</comment>
<dbReference type="InterPro" id="IPR001444">
    <property type="entry name" value="Flag_bb_rod_N"/>
</dbReference>
<dbReference type="InterPro" id="IPR053967">
    <property type="entry name" value="LlgE_F_G-like_D1"/>
</dbReference>
<proteinExistence type="inferred from homology"/>
<keyword evidence="10" id="KW-0282">Flagellum</keyword>
<dbReference type="GO" id="GO:0071978">
    <property type="term" value="P:bacterial-type flagellum-dependent swarming motility"/>
    <property type="evidence" value="ECO:0007669"/>
    <property type="project" value="TreeGrafter"/>
</dbReference>
<dbReference type="PANTHER" id="PTHR30435:SF1">
    <property type="entry name" value="FLAGELLAR HOOK PROTEIN FLGE"/>
    <property type="match status" value="1"/>
</dbReference>
<dbReference type="AlphaFoldDB" id="A0A369TE63"/>
<dbReference type="EMBL" id="QPMH01000001">
    <property type="protein sequence ID" value="RDD63641.1"/>
    <property type="molecule type" value="Genomic_DNA"/>
</dbReference>
<feature type="domain" description="Flagellar hook protein FlgE/F/G-like D1" evidence="9">
    <location>
        <begin position="85"/>
        <end position="138"/>
    </location>
</feature>
<accession>A0A369TE63</accession>
<feature type="domain" description="Flagellar hook protein FlgE D2" evidence="8">
    <location>
        <begin position="174"/>
        <end position="323"/>
    </location>
</feature>
<dbReference type="InterPro" id="IPR011491">
    <property type="entry name" value="FlgE_D2"/>
</dbReference>
<organism evidence="10 11">
    <name type="scientific">Ferruginivarius sediminum</name>
    <dbReference type="NCBI Taxonomy" id="2661937"/>
    <lineage>
        <taxon>Bacteria</taxon>
        <taxon>Pseudomonadati</taxon>
        <taxon>Pseudomonadota</taxon>
        <taxon>Alphaproteobacteria</taxon>
        <taxon>Rhodospirillales</taxon>
        <taxon>Rhodospirillaceae</taxon>
        <taxon>Ferruginivarius</taxon>
    </lineage>
</organism>
<dbReference type="GO" id="GO:0009424">
    <property type="term" value="C:bacterial-type flagellum hook"/>
    <property type="evidence" value="ECO:0007669"/>
    <property type="project" value="TreeGrafter"/>
</dbReference>
<feature type="domain" description="Flagellar basal body rod protein N-terminal" evidence="6">
    <location>
        <begin position="7"/>
        <end position="37"/>
    </location>
</feature>
<evidence type="ECO:0000259" key="7">
    <source>
        <dbReference type="Pfam" id="PF06429"/>
    </source>
</evidence>
<dbReference type="Pfam" id="PF00460">
    <property type="entry name" value="Flg_bb_rod"/>
    <property type="match status" value="1"/>
</dbReference>
<evidence type="ECO:0000259" key="6">
    <source>
        <dbReference type="Pfam" id="PF00460"/>
    </source>
</evidence>
<name>A0A369TE63_9PROT</name>
<comment type="caution">
    <text evidence="10">The sequence shown here is derived from an EMBL/GenBank/DDBJ whole genome shotgun (WGS) entry which is preliminary data.</text>
</comment>
<evidence type="ECO:0000259" key="8">
    <source>
        <dbReference type="Pfam" id="PF07559"/>
    </source>
</evidence>
<evidence type="ECO:0000259" key="9">
    <source>
        <dbReference type="Pfam" id="PF22692"/>
    </source>
</evidence>
<keyword evidence="11" id="KW-1185">Reference proteome</keyword>
<dbReference type="InterPro" id="IPR037058">
    <property type="entry name" value="Falgellar_hook_FlgE_sf"/>
</dbReference>
<sequence length="444" mass="46346">MSIFGAMESSVSGLRAQSNALGMISDNISNVNTVGYKETRAAFSTLVTQSATKTSFDPGGVRSQPLQQVDKQGLLQSSDSKTDVAVSGNGFFVVNESANPAVGDDVMFTRAGQFATDKDGNLVNSAGFFLQGWPIDAQGNLPAAQESLNSLQTVNVAGLSGLPRATDSIELGANLPATDPIGQNRSMTVQVFDSLGTAHNLDFTYTKTAANQWDVTVDQPVLSSDPTGPASGQFDDGGGALTNQIQATITFASDGSVNTITTNTAGYDITNLQIDYSDPGAGNATGATTTTVATDLGNPGANEFDALTQFDSGFAVSKINQNGLRFGNFTGVNIDDEGIVTAIFDNGRRRDLFKLPVATFNNPNQLEARSGNAYLRTNESGEVLLNEAGVGGAGAIAPSSLEGSTVDLATEFTDMITTQRAYSAATRVITTSDEMLQELTQTAR</sequence>
<feature type="domain" description="Flagellar basal-body/hook protein C-terminal" evidence="7">
    <location>
        <begin position="399"/>
        <end position="441"/>
    </location>
</feature>
<dbReference type="Proteomes" id="UP000253941">
    <property type="component" value="Unassembled WGS sequence"/>
</dbReference>
<evidence type="ECO:0000256" key="1">
    <source>
        <dbReference type="ARBA" id="ARBA00004117"/>
    </source>
</evidence>
<dbReference type="InterPro" id="IPR010930">
    <property type="entry name" value="Flg_bb/hook_C_dom"/>
</dbReference>
<reference evidence="10 11" key="1">
    <citation type="submission" date="2018-07" db="EMBL/GenBank/DDBJ databases">
        <title>Venubactetium sediminum gen. nov., sp. nov., isolated from a marine solar saltern.</title>
        <authorList>
            <person name="Wang S."/>
        </authorList>
    </citation>
    <scope>NUCLEOTIDE SEQUENCE [LARGE SCALE GENOMIC DNA]</scope>
    <source>
        <strain evidence="10 11">WD2A32</strain>
    </source>
</reference>
<dbReference type="Pfam" id="PF22692">
    <property type="entry name" value="LlgE_F_G_D1"/>
    <property type="match status" value="1"/>
</dbReference>
<evidence type="ECO:0000256" key="2">
    <source>
        <dbReference type="ARBA" id="ARBA00009677"/>
    </source>
</evidence>
<evidence type="ECO:0000256" key="4">
    <source>
        <dbReference type="ARBA" id="ARBA00023143"/>
    </source>
</evidence>
<protein>
    <recommendedName>
        <fullName evidence="3 5">Flagellar hook protein FlgE</fullName>
    </recommendedName>
</protein>
<dbReference type="GO" id="GO:0009425">
    <property type="term" value="C:bacterial-type flagellum basal body"/>
    <property type="evidence" value="ECO:0007669"/>
    <property type="project" value="UniProtKB-SubCell"/>
</dbReference>
<dbReference type="InterPro" id="IPR037925">
    <property type="entry name" value="FlgE/F/G-like"/>
</dbReference>
<dbReference type="Pfam" id="PF07559">
    <property type="entry name" value="FlgE_D2"/>
    <property type="match status" value="1"/>
</dbReference>
<dbReference type="Pfam" id="PF06429">
    <property type="entry name" value="Flg_bbr_C"/>
    <property type="match status" value="1"/>
</dbReference>
<keyword evidence="10" id="KW-0969">Cilium</keyword>
<dbReference type="NCBIfam" id="TIGR03506">
    <property type="entry name" value="FlgEFG_subfam"/>
    <property type="match status" value="1"/>
</dbReference>